<dbReference type="InterPro" id="IPR020568">
    <property type="entry name" value="Ribosomal_Su5_D2-typ_SF"/>
</dbReference>
<evidence type="ECO:0000256" key="9">
    <source>
        <dbReference type="ARBA" id="ARBA00023235"/>
    </source>
</evidence>
<evidence type="ECO:0000256" key="11">
    <source>
        <dbReference type="SAM" id="MobiDB-lite"/>
    </source>
</evidence>
<comment type="subcellular location">
    <subcellularLocation>
        <location evidence="10">Cytoplasm</location>
    </subcellularLocation>
</comment>
<dbReference type="GO" id="GO:0003918">
    <property type="term" value="F:DNA topoisomerase type II (double strand cut, ATP-hydrolyzing) activity"/>
    <property type="evidence" value="ECO:0007669"/>
    <property type="project" value="UniProtKB-UniRule"/>
</dbReference>
<dbReference type="GO" id="GO:0046872">
    <property type="term" value="F:metal ion binding"/>
    <property type="evidence" value="ECO:0007669"/>
    <property type="project" value="UniProtKB-KW"/>
</dbReference>
<name>A0A9D9ICE0_9SPIO</name>
<comment type="cofactor">
    <cofactor evidence="10">
        <name>Mg(2+)</name>
        <dbReference type="ChEBI" id="CHEBI:18420"/>
    </cofactor>
    <cofactor evidence="10">
        <name>Mn(2+)</name>
        <dbReference type="ChEBI" id="CHEBI:29035"/>
    </cofactor>
    <cofactor evidence="10">
        <name>Ca(2+)</name>
        <dbReference type="ChEBI" id="CHEBI:29108"/>
    </cofactor>
    <text evidence="10">Binds two Mg(2+) per subunit. The magnesium ions form salt bridges with both the protein and the DNA. Can also accept other divalent metal cations, such as Mn(2+) or Ca(2+).</text>
</comment>
<dbReference type="GO" id="GO:0003677">
    <property type="term" value="F:DNA binding"/>
    <property type="evidence" value="ECO:0007669"/>
    <property type="project" value="UniProtKB-KW"/>
</dbReference>
<sequence length="680" mass="76408">MDDEELKIAGHDKAELEAEIKASEDYNSSGITVLKGLEAVRLRPGMYIGSTGIDGLHHLVYEVVDNSIDEAMAGYCNDIKVYIDEGPDGEICTVEDNGRGIPVDIHPEEGKSSLEVVLTQLHAGGKFDHNAYKVSGGLHGVGVSCVNALSSWMEVTVHRAPHIYRQVYHQGIPESDVAIIGDTDKTGTIVRFTPDFEIMEPNSFSYETLSARFRELSYLNKGISISIEDHRTDPEKKDVFHAEGGLSSFVKYLNEYKTVLFDPISFECQKDDVSVEVSIQYNDKYDEKIYTFVNNINTREGGTHLSGFRAALSRCLNNQLKKSVKYMKKYPDSLESSDISEGLTAIISVKIPNPQFEGQTKMKLGNSNVKGIVDSLVYENLTNYFDEFPDSIDRLLDKVTSAALGRVAARKARENIRKKSEGGGLPGKLADCTERDPARCEVFIVEGDSAGGSAKQGRDSRFQAILPLWGKMLNVEKAQEAKVLNNEKLEPVIQTIGAGITRYNNTGHDSEEDEDKEKKDSEKTFDISKARYHKIIIMADADVDGSHIRTLLLTFFFRYMRPLIEAGYIYFAMPPLYKITLNKKDFYAYDEVDKKRILDEYAPGVDESKIAIQRYKGLGEMNPEQLWETTMNPETRMIGKVHLEDAEQADRVFSMLMGEDVEPRREFIEQNATFVRTLDI</sequence>
<keyword evidence="8" id="KW-0238">DNA-binding</keyword>
<evidence type="ECO:0000259" key="12">
    <source>
        <dbReference type="PROSITE" id="PS50880"/>
    </source>
</evidence>
<dbReference type="PANTHER" id="PTHR45866:SF1">
    <property type="entry name" value="DNA GYRASE SUBUNIT B, MITOCHONDRIAL"/>
    <property type="match status" value="1"/>
</dbReference>
<dbReference type="Pfam" id="PF00986">
    <property type="entry name" value="DNA_gyraseB_C"/>
    <property type="match status" value="1"/>
</dbReference>
<dbReference type="SUPFAM" id="SSF56719">
    <property type="entry name" value="Type II DNA topoisomerase"/>
    <property type="match status" value="1"/>
</dbReference>
<keyword evidence="6 10" id="KW-0460">Magnesium</keyword>
<evidence type="ECO:0000313" key="14">
    <source>
        <dbReference type="Proteomes" id="UP000810292"/>
    </source>
</evidence>
<reference evidence="13" key="2">
    <citation type="journal article" date="2021" name="PeerJ">
        <title>Extensive microbial diversity within the chicken gut microbiome revealed by metagenomics and culture.</title>
        <authorList>
            <person name="Gilroy R."/>
            <person name="Ravi A."/>
            <person name="Getino M."/>
            <person name="Pursley I."/>
            <person name="Horton D.L."/>
            <person name="Alikhan N.F."/>
            <person name="Baker D."/>
            <person name="Gharbi K."/>
            <person name="Hall N."/>
            <person name="Watson M."/>
            <person name="Adriaenssens E.M."/>
            <person name="Foster-Nyarko E."/>
            <person name="Jarju S."/>
            <person name="Secka A."/>
            <person name="Antonio M."/>
            <person name="Oren A."/>
            <person name="Chaudhuri R.R."/>
            <person name="La Ragione R."/>
            <person name="Hildebrand F."/>
            <person name="Pallen M.J."/>
        </authorList>
    </citation>
    <scope>NUCLEOTIDE SEQUENCE</scope>
    <source>
        <strain evidence="13">14700</strain>
    </source>
</reference>
<feature type="domain" description="Toprim" evidence="12">
    <location>
        <begin position="440"/>
        <end position="575"/>
    </location>
</feature>
<dbReference type="FunFam" id="3.30.565.10:FF:000002">
    <property type="entry name" value="DNA gyrase subunit B"/>
    <property type="match status" value="1"/>
</dbReference>
<comment type="caution">
    <text evidence="13">The sequence shown here is derived from an EMBL/GenBank/DDBJ whole genome shotgun (WGS) entry which is preliminary data.</text>
</comment>
<dbReference type="Pfam" id="PF02518">
    <property type="entry name" value="HATPase_c"/>
    <property type="match status" value="1"/>
</dbReference>
<comment type="similarity">
    <text evidence="2 10">Belongs to the type II topoisomerase GyrB family.</text>
</comment>
<evidence type="ECO:0000256" key="10">
    <source>
        <dbReference type="HAMAP-Rule" id="MF_01898"/>
    </source>
</evidence>
<keyword evidence="3 10" id="KW-0479">Metal-binding</keyword>
<comment type="subunit">
    <text evidence="10">Heterotetramer, composed of two GyrA and two GyrB chains. In the heterotetramer, GyrA contains the active site tyrosine that forms a transient covalent intermediate with DNA, while GyrB binds cofactors and catalyzes ATP hydrolysis.</text>
</comment>
<dbReference type="SUPFAM" id="SSF54211">
    <property type="entry name" value="Ribosomal protein S5 domain 2-like"/>
    <property type="match status" value="1"/>
</dbReference>
<keyword evidence="9 10" id="KW-0413">Isomerase</keyword>
<keyword evidence="5 10" id="KW-0067">ATP-binding</keyword>
<organism evidence="13 14">
    <name type="scientific">Candidatus Ornithospirochaeta stercoravium</name>
    <dbReference type="NCBI Taxonomy" id="2840897"/>
    <lineage>
        <taxon>Bacteria</taxon>
        <taxon>Pseudomonadati</taxon>
        <taxon>Spirochaetota</taxon>
        <taxon>Spirochaetia</taxon>
        <taxon>Spirochaetales</taxon>
        <taxon>Spirochaetaceae</taxon>
        <taxon>Spirochaetaceae incertae sedis</taxon>
        <taxon>Candidatus Ornithospirochaeta</taxon>
    </lineage>
</organism>
<dbReference type="InterPro" id="IPR018522">
    <property type="entry name" value="TopoIIA_CS"/>
</dbReference>
<dbReference type="Gene3D" id="3.30.565.10">
    <property type="entry name" value="Histidine kinase-like ATPase, C-terminal domain"/>
    <property type="match status" value="1"/>
</dbReference>
<dbReference type="NCBIfam" id="NF004189">
    <property type="entry name" value="PRK05644.1"/>
    <property type="match status" value="1"/>
</dbReference>
<dbReference type="InterPro" id="IPR000565">
    <property type="entry name" value="Topo_IIA_B"/>
</dbReference>
<dbReference type="NCBIfam" id="NF011501">
    <property type="entry name" value="PRK14939.1"/>
    <property type="match status" value="1"/>
</dbReference>
<evidence type="ECO:0000256" key="8">
    <source>
        <dbReference type="ARBA" id="ARBA00023125"/>
    </source>
</evidence>
<dbReference type="CDD" id="cd00822">
    <property type="entry name" value="TopoII_Trans_DNA_gyrase"/>
    <property type="match status" value="1"/>
</dbReference>
<dbReference type="NCBIfam" id="TIGR01059">
    <property type="entry name" value="gyrB"/>
    <property type="match status" value="1"/>
</dbReference>
<dbReference type="Proteomes" id="UP000810292">
    <property type="component" value="Unassembled WGS sequence"/>
</dbReference>
<dbReference type="InterPro" id="IPR006171">
    <property type="entry name" value="TOPRIM_dom"/>
</dbReference>
<dbReference type="PROSITE" id="PS50880">
    <property type="entry name" value="TOPRIM"/>
    <property type="match status" value="1"/>
</dbReference>
<dbReference type="InterPro" id="IPR013759">
    <property type="entry name" value="Topo_IIA_B_C"/>
</dbReference>
<feature type="binding site" evidence="10">
    <location>
        <position position="446"/>
    </location>
    <ligand>
        <name>Mg(2+)</name>
        <dbReference type="ChEBI" id="CHEBI:18420"/>
        <label>1</label>
        <note>catalytic</note>
    </ligand>
</feature>
<keyword evidence="4 10" id="KW-0547">Nucleotide-binding</keyword>
<evidence type="ECO:0000256" key="6">
    <source>
        <dbReference type="ARBA" id="ARBA00022842"/>
    </source>
</evidence>
<evidence type="ECO:0000256" key="5">
    <source>
        <dbReference type="ARBA" id="ARBA00022840"/>
    </source>
</evidence>
<keyword evidence="10" id="KW-0963">Cytoplasm</keyword>
<dbReference type="PRINTS" id="PR01159">
    <property type="entry name" value="DNAGYRASEB"/>
</dbReference>
<dbReference type="InterPro" id="IPR003594">
    <property type="entry name" value="HATPase_dom"/>
</dbReference>
<dbReference type="CDD" id="cd16928">
    <property type="entry name" value="HATPase_GyrB-like"/>
    <property type="match status" value="1"/>
</dbReference>
<proteinExistence type="inferred from homology"/>
<gene>
    <name evidence="10 13" type="primary">gyrB</name>
    <name evidence="13" type="ORF">IAA72_09680</name>
</gene>
<dbReference type="PRINTS" id="PR00418">
    <property type="entry name" value="TPI2FAMILY"/>
</dbReference>
<dbReference type="InterPro" id="IPR014721">
    <property type="entry name" value="Ribsml_uS5_D2-typ_fold_subgr"/>
</dbReference>
<keyword evidence="7 10" id="KW-0799">Topoisomerase</keyword>
<dbReference type="Gene3D" id="3.40.50.670">
    <property type="match status" value="1"/>
</dbReference>
<dbReference type="HAMAP" id="MF_01898">
    <property type="entry name" value="GyrB"/>
    <property type="match status" value="1"/>
</dbReference>
<dbReference type="Pfam" id="PF00204">
    <property type="entry name" value="DNA_gyraseB"/>
    <property type="match status" value="1"/>
</dbReference>
<dbReference type="AlphaFoldDB" id="A0A9D9ICE0"/>
<evidence type="ECO:0000256" key="3">
    <source>
        <dbReference type="ARBA" id="ARBA00022723"/>
    </source>
</evidence>
<dbReference type="Pfam" id="PF01751">
    <property type="entry name" value="Toprim"/>
    <property type="match status" value="1"/>
</dbReference>
<feature type="binding site" evidence="10">
    <location>
        <position position="542"/>
    </location>
    <ligand>
        <name>Mg(2+)</name>
        <dbReference type="ChEBI" id="CHEBI:18420"/>
        <label>2</label>
    </ligand>
</feature>
<dbReference type="FunFam" id="3.30.230.10:FF:000005">
    <property type="entry name" value="DNA gyrase subunit B"/>
    <property type="match status" value="1"/>
</dbReference>
<feature type="binding site" evidence="10">
    <location>
        <position position="540"/>
    </location>
    <ligand>
        <name>Mg(2+)</name>
        <dbReference type="ChEBI" id="CHEBI:18420"/>
        <label>1</label>
        <note>catalytic</note>
    </ligand>
</feature>
<dbReference type="InterPro" id="IPR001241">
    <property type="entry name" value="Topo_IIA"/>
</dbReference>
<accession>A0A9D9ICE0</accession>
<dbReference type="SUPFAM" id="SSF55874">
    <property type="entry name" value="ATPase domain of HSP90 chaperone/DNA topoisomerase II/histidine kinase"/>
    <property type="match status" value="1"/>
</dbReference>
<dbReference type="GO" id="GO:0005737">
    <property type="term" value="C:cytoplasm"/>
    <property type="evidence" value="ECO:0007669"/>
    <property type="project" value="UniProtKB-SubCell"/>
</dbReference>
<evidence type="ECO:0000256" key="4">
    <source>
        <dbReference type="ARBA" id="ARBA00022741"/>
    </source>
</evidence>
<dbReference type="InterPro" id="IPR002288">
    <property type="entry name" value="DNA_gyrase_B_C"/>
</dbReference>
<evidence type="ECO:0000313" key="13">
    <source>
        <dbReference type="EMBL" id="MBO8470032.1"/>
    </source>
</evidence>
<protein>
    <recommendedName>
        <fullName evidence="10">DNA gyrase subunit B</fullName>
        <ecNumber evidence="10">5.6.2.2</ecNumber>
    </recommendedName>
</protein>
<comment type="miscellaneous">
    <text evidence="10">Few gyrases are as efficient as E.coli at forming negative supercoils. Not all organisms have 2 type II topoisomerases; in organisms with a single type II topoisomerase this enzyme also has to decatenate newly replicated chromosomes.</text>
</comment>
<feature type="binding site" evidence="10">
    <location>
        <position position="540"/>
    </location>
    <ligand>
        <name>Mg(2+)</name>
        <dbReference type="ChEBI" id="CHEBI:18420"/>
        <label>2</label>
    </ligand>
</feature>
<comment type="catalytic activity">
    <reaction evidence="1 10">
        <text>ATP-dependent breakage, passage and rejoining of double-stranded DNA.</text>
        <dbReference type="EC" id="5.6.2.2"/>
    </reaction>
</comment>
<feature type="site" description="Interaction with DNA" evidence="10">
    <location>
        <position position="474"/>
    </location>
</feature>
<dbReference type="GO" id="GO:0005694">
    <property type="term" value="C:chromosome"/>
    <property type="evidence" value="ECO:0007669"/>
    <property type="project" value="InterPro"/>
</dbReference>
<dbReference type="PANTHER" id="PTHR45866">
    <property type="entry name" value="DNA GYRASE/TOPOISOMERASE SUBUNIT B"/>
    <property type="match status" value="1"/>
</dbReference>
<dbReference type="EMBL" id="JADIMF010000154">
    <property type="protein sequence ID" value="MBO8470032.1"/>
    <property type="molecule type" value="Genomic_DNA"/>
</dbReference>
<dbReference type="GO" id="GO:0005524">
    <property type="term" value="F:ATP binding"/>
    <property type="evidence" value="ECO:0007669"/>
    <property type="project" value="UniProtKB-UniRule"/>
</dbReference>
<dbReference type="GO" id="GO:0006265">
    <property type="term" value="P:DNA topological change"/>
    <property type="evidence" value="ECO:0007669"/>
    <property type="project" value="UniProtKB-UniRule"/>
</dbReference>
<dbReference type="InterPro" id="IPR013760">
    <property type="entry name" value="Topo_IIA-like_dom_sf"/>
</dbReference>
<evidence type="ECO:0000256" key="1">
    <source>
        <dbReference type="ARBA" id="ARBA00000185"/>
    </source>
</evidence>
<feature type="site" description="Interaction with DNA" evidence="10">
    <location>
        <position position="471"/>
    </location>
</feature>
<dbReference type="SMART" id="SM00387">
    <property type="entry name" value="HATPase_c"/>
    <property type="match status" value="1"/>
</dbReference>
<feature type="region of interest" description="Disordered" evidence="11">
    <location>
        <begin position="503"/>
        <end position="522"/>
    </location>
</feature>
<dbReference type="InterPro" id="IPR013506">
    <property type="entry name" value="Topo_IIA_bsu_dom2"/>
</dbReference>
<comment type="function">
    <text evidence="10">A type II topoisomerase that negatively supercoils closed circular double-stranded (ds) DNA in an ATP-dependent manner to modulate DNA topology and maintain chromosomes in an underwound state. Negative supercoiling favors strand separation, and DNA replication, transcription, recombination and repair, all of which involve strand separation. Also able to catalyze the interconversion of other topological isomers of dsDNA rings, including catenanes and knotted rings. Type II topoisomerases break and join 2 DNA strands simultaneously in an ATP-dependent manner.</text>
</comment>
<evidence type="ECO:0000256" key="7">
    <source>
        <dbReference type="ARBA" id="ARBA00023029"/>
    </source>
</evidence>
<dbReference type="EC" id="5.6.2.2" evidence="10"/>
<dbReference type="InterPro" id="IPR011557">
    <property type="entry name" value="GyrB"/>
</dbReference>
<dbReference type="Gene3D" id="3.30.230.10">
    <property type="match status" value="1"/>
</dbReference>
<dbReference type="GO" id="GO:0006261">
    <property type="term" value="P:DNA-templated DNA replication"/>
    <property type="evidence" value="ECO:0007669"/>
    <property type="project" value="UniProtKB-UniRule"/>
</dbReference>
<dbReference type="SMART" id="SM00433">
    <property type="entry name" value="TOP2c"/>
    <property type="match status" value="1"/>
</dbReference>
<evidence type="ECO:0000256" key="2">
    <source>
        <dbReference type="ARBA" id="ARBA00010708"/>
    </source>
</evidence>
<reference evidence="13" key="1">
    <citation type="submission" date="2020-10" db="EMBL/GenBank/DDBJ databases">
        <authorList>
            <person name="Gilroy R."/>
        </authorList>
    </citation>
    <scope>NUCLEOTIDE SEQUENCE</scope>
    <source>
        <strain evidence="13">14700</strain>
    </source>
</reference>
<dbReference type="PROSITE" id="PS00177">
    <property type="entry name" value="TOPOISOMERASE_II"/>
    <property type="match status" value="1"/>
</dbReference>
<dbReference type="InterPro" id="IPR036890">
    <property type="entry name" value="HATPase_C_sf"/>
</dbReference>